<feature type="compositionally biased region" description="Polar residues" evidence="1">
    <location>
        <begin position="79"/>
        <end position="89"/>
    </location>
</feature>
<dbReference type="AlphaFoldDB" id="A0A8H3HAM4"/>
<comment type="caution">
    <text evidence="2">The sequence shown here is derived from an EMBL/GenBank/DDBJ whole genome shotgun (WGS) entry which is preliminary data.</text>
</comment>
<dbReference type="Proteomes" id="UP000663853">
    <property type="component" value="Unassembled WGS sequence"/>
</dbReference>
<feature type="region of interest" description="Disordered" evidence="1">
    <location>
        <begin position="60"/>
        <end position="100"/>
    </location>
</feature>
<gene>
    <name evidence="2" type="ORF">RDB_LOCUS102117</name>
</gene>
<protein>
    <submittedName>
        <fullName evidence="2">Uncharacterized protein</fullName>
    </submittedName>
</protein>
<proteinExistence type="predicted"/>
<evidence type="ECO:0000313" key="3">
    <source>
        <dbReference type="Proteomes" id="UP000663853"/>
    </source>
</evidence>
<reference evidence="2" key="1">
    <citation type="submission" date="2021-01" db="EMBL/GenBank/DDBJ databases">
        <authorList>
            <person name="Kaushik A."/>
        </authorList>
    </citation>
    <scope>NUCLEOTIDE SEQUENCE</scope>
    <source>
        <strain evidence="2">AG6-10EEA</strain>
    </source>
</reference>
<evidence type="ECO:0000313" key="2">
    <source>
        <dbReference type="EMBL" id="CAE6491994.1"/>
    </source>
</evidence>
<organism evidence="2 3">
    <name type="scientific">Rhizoctonia solani</name>
    <dbReference type="NCBI Taxonomy" id="456999"/>
    <lineage>
        <taxon>Eukaryota</taxon>
        <taxon>Fungi</taxon>
        <taxon>Dikarya</taxon>
        <taxon>Basidiomycota</taxon>
        <taxon>Agaricomycotina</taxon>
        <taxon>Agaricomycetes</taxon>
        <taxon>Cantharellales</taxon>
        <taxon>Ceratobasidiaceae</taxon>
        <taxon>Rhizoctonia</taxon>
    </lineage>
</organism>
<name>A0A8H3HAM4_9AGAM</name>
<evidence type="ECO:0000256" key="1">
    <source>
        <dbReference type="SAM" id="MobiDB-lite"/>
    </source>
</evidence>
<accession>A0A8H3HAM4</accession>
<dbReference type="EMBL" id="CAJMXA010003169">
    <property type="protein sequence ID" value="CAE6491994.1"/>
    <property type="molecule type" value="Genomic_DNA"/>
</dbReference>
<sequence>MGPVVITDVAAVKELVDKHSQSTVDCPPNHVADLVAGGMNVVLAARYIQDSSCRVTGSAQGQAAFGDSPDLVPRPLGTATATWPKSAGSSPRPGLNTWRI</sequence>